<dbReference type="EMBL" id="JARBDR010000923">
    <property type="protein sequence ID" value="KAJ8297517.1"/>
    <property type="molecule type" value="Genomic_DNA"/>
</dbReference>
<dbReference type="InterPro" id="IPR006652">
    <property type="entry name" value="Kelch_1"/>
</dbReference>
<sequence length="261" mass="29240">MKTLISSSDLNVNDETEAYEAVMMWIQHDVDNRKTHLAEIMSKVRLPLLNPSYLQRHVATNSLVRNCIECRDYLDEAKFYHMSLANLVQKIPLSQRTRARKSYAGVLFCVGGRGSSGDPFKSVECYDPRKDCWFLVSEMTTRRRHVGVCCTGGLLYAIGGHDGNKHMKSGEVYDPVSNKWKVISLMSTPRRGLSVACLGGAIYSVGGLDDSTCYNTVERYDPGSDTWTFVASMNTPRGGVGVVSLKVKTILFTFNYLFYLT</sequence>
<organism evidence="3 4">
    <name type="scientific">Tegillarca granosa</name>
    <name type="common">Malaysian cockle</name>
    <name type="synonym">Anadara granosa</name>
    <dbReference type="NCBI Taxonomy" id="220873"/>
    <lineage>
        <taxon>Eukaryota</taxon>
        <taxon>Metazoa</taxon>
        <taxon>Spiralia</taxon>
        <taxon>Lophotrochozoa</taxon>
        <taxon>Mollusca</taxon>
        <taxon>Bivalvia</taxon>
        <taxon>Autobranchia</taxon>
        <taxon>Pteriomorphia</taxon>
        <taxon>Arcoida</taxon>
        <taxon>Arcoidea</taxon>
        <taxon>Arcidae</taxon>
        <taxon>Tegillarca</taxon>
    </lineage>
</organism>
<dbReference type="PANTHER" id="PTHR45632:SF26">
    <property type="entry name" value="BTB DOMAIN-CONTAINING PROTEIN"/>
    <property type="match status" value="1"/>
</dbReference>
<dbReference type="InterPro" id="IPR011705">
    <property type="entry name" value="BACK"/>
</dbReference>
<dbReference type="Gene3D" id="1.25.40.420">
    <property type="match status" value="1"/>
</dbReference>
<evidence type="ECO:0000313" key="4">
    <source>
        <dbReference type="Proteomes" id="UP001217089"/>
    </source>
</evidence>
<dbReference type="Pfam" id="PF07707">
    <property type="entry name" value="BACK"/>
    <property type="match status" value="1"/>
</dbReference>
<protein>
    <recommendedName>
        <fullName evidence="2">BACK domain-containing protein</fullName>
    </recommendedName>
</protein>
<evidence type="ECO:0000259" key="2">
    <source>
        <dbReference type="Pfam" id="PF07707"/>
    </source>
</evidence>
<dbReference type="PANTHER" id="PTHR45632">
    <property type="entry name" value="LD33804P"/>
    <property type="match status" value="1"/>
</dbReference>
<dbReference type="PRINTS" id="PR00501">
    <property type="entry name" value="KELCHREPEAT"/>
</dbReference>
<comment type="caution">
    <text evidence="3">The sequence shown here is derived from an EMBL/GenBank/DDBJ whole genome shotgun (WGS) entry which is preliminary data.</text>
</comment>
<dbReference type="InterPro" id="IPR015915">
    <property type="entry name" value="Kelch-typ_b-propeller"/>
</dbReference>
<reference evidence="3 4" key="1">
    <citation type="submission" date="2022-12" db="EMBL/GenBank/DDBJ databases">
        <title>Chromosome-level genome of Tegillarca granosa.</title>
        <authorList>
            <person name="Kim J."/>
        </authorList>
    </citation>
    <scope>NUCLEOTIDE SEQUENCE [LARGE SCALE GENOMIC DNA]</scope>
    <source>
        <strain evidence="3">Teg-2019</strain>
        <tissue evidence="3">Adductor muscle</tissue>
    </source>
</reference>
<proteinExistence type="predicted"/>
<keyword evidence="4" id="KW-1185">Reference proteome</keyword>
<accession>A0ABQ9DWW7</accession>
<keyword evidence="1" id="KW-0880">Kelch repeat</keyword>
<dbReference type="SUPFAM" id="SSF117281">
    <property type="entry name" value="Kelch motif"/>
    <property type="match status" value="1"/>
</dbReference>
<dbReference type="SMART" id="SM00612">
    <property type="entry name" value="Kelch"/>
    <property type="match status" value="3"/>
</dbReference>
<feature type="domain" description="BACK" evidence="2">
    <location>
        <begin position="2"/>
        <end position="58"/>
    </location>
</feature>
<dbReference type="Pfam" id="PF24681">
    <property type="entry name" value="Kelch_KLHDC2_KLHL20_DRC7"/>
    <property type="match status" value="1"/>
</dbReference>
<evidence type="ECO:0000313" key="3">
    <source>
        <dbReference type="EMBL" id="KAJ8297517.1"/>
    </source>
</evidence>
<evidence type="ECO:0000256" key="1">
    <source>
        <dbReference type="ARBA" id="ARBA00022441"/>
    </source>
</evidence>
<dbReference type="Gene3D" id="2.120.10.80">
    <property type="entry name" value="Kelch-type beta propeller"/>
    <property type="match status" value="1"/>
</dbReference>
<name>A0ABQ9DWW7_TEGGR</name>
<gene>
    <name evidence="3" type="ORF">KUTeg_024048</name>
</gene>
<dbReference type="Proteomes" id="UP001217089">
    <property type="component" value="Unassembled WGS sequence"/>
</dbReference>